<reference evidence="2 3" key="2">
    <citation type="submission" date="2020-03" db="EMBL/GenBank/DDBJ databases">
        <authorList>
            <person name="Ichikawa N."/>
            <person name="Kimura A."/>
            <person name="Kitahashi Y."/>
            <person name="Uohara A."/>
        </authorList>
    </citation>
    <scope>NUCLEOTIDE SEQUENCE [LARGE SCALE GENOMIC DNA]</scope>
    <source>
        <strain evidence="2 3">NBRC 108639</strain>
    </source>
</reference>
<dbReference type="InterPro" id="IPR029058">
    <property type="entry name" value="AB_hydrolase_fold"/>
</dbReference>
<dbReference type="GO" id="GO:0016747">
    <property type="term" value="F:acyltransferase activity, transferring groups other than amino-acyl groups"/>
    <property type="evidence" value="ECO:0007669"/>
    <property type="project" value="TreeGrafter"/>
</dbReference>
<gene>
    <name evidence="2" type="ORF">Phou_052910</name>
</gene>
<dbReference type="Gene3D" id="3.40.50.1820">
    <property type="entry name" value="alpha/beta hydrolase"/>
    <property type="match status" value="2"/>
</dbReference>
<evidence type="ECO:0008006" key="4">
    <source>
        <dbReference type="Google" id="ProtNLM"/>
    </source>
</evidence>
<comment type="caution">
    <text evidence="2">The sequence shown here is derived from an EMBL/GenBank/DDBJ whole genome shotgun (WGS) entry which is preliminary data.</text>
</comment>
<protein>
    <recommendedName>
        <fullName evidence="4">Glycoside hydrolase family 13 N-terminal domain-containing protein</fullName>
    </recommendedName>
</protein>
<dbReference type="GO" id="GO:0005975">
    <property type="term" value="P:carbohydrate metabolic process"/>
    <property type="evidence" value="ECO:0007669"/>
    <property type="project" value="UniProtKB-ARBA"/>
</dbReference>
<evidence type="ECO:0000313" key="3">
    <source>
        <dbReference type="Proteomes" id="UP000482800"/>
    </source>
</evidence>
<dbReference type="InterPro" id="IPR000801">
    <property type="entry name" value="Esterase-like"/>
</dbReference>
<dbReference type="AlphaFoldDB" id="A0A6V8KF63"/>
<dbReference type="Gene3D" id="2.60.40.10">
    <property type="entry name" value="Immunoglobulins"/>
    <property type="match status" value="1"/>
</dbReference>
<dbReference type="Proteomes" id="UP000482800">
    <property type="component" value="Unassembled WGS sequence"/>
</dbReference>
<feature type="region of interest" description="Disordered" evidence="1">
    <location>
        <begin position="384"/>
        <end position="406"/>
    </location>
</feature>
<evidence type="ECO:0000256" key="1">
    <source>
        <dbReference type="SAM" id="MobiDB-lite"/>
    </source>
</evidence>
<keyword evidence="3" id="KW-1185">Reference proteome</keyword>
<dbReference type="PANTHER" id="PTHR48098">
    <property type="entry name" value="ENTEROCHELIN ESTERASE-RELATED"/>
    <property type="match status" value="1"/>
</dbReference>
<name>A0A6V8KF63_9ACTN</name>
<dbReference type="InterPro" id="IPR050583">
    <property type="entry name" value="Mycobacterial_A85_antigen"/>
</dbReference>
<dbReference type="RefSeq" id="WP_173059844.1">
    <property type="nucleotide sequence ID" value="NZ_BAABGO010000026.1"/>
</dbReference>
<dbReference type="EMBL" id="BLPF01000002">
    <property type="protein sequence ID" value="GFJ81111.1"/>
    <property type="molecule type" value="Genomic_DNA"/>
</dbReference>
<accession>A0A6V8KF63</accession>
<organism evidence="2 3">
    <name type="scientific">Phytohabitans houttuyneae</name>
    <dbReference type="NCBI Taxonomy" id="1076126"/>
    <lineage>
        <taxon>Bacteria</taxon>
        <taxon>Bacillati</taxon>
        <taxon>Actinomycetota</taxon>
        <taxon>Actinomycetes</taxon>
        <taxon>Micromonosporales</taxon>
        <taxon>Micromonosporaceae</taxon>
    </lineage>
</organism>
<proteinExistence type="predicted"/>
<evidence type="ECO:0000313" key="2">
    <source>
        <dbReference type="EMBL" id="GFJ81111.1"/>
    </source>
</evidence>
<reference evidence="2 3" key="1">
    <citation type="submission" date="2020-03" db="EMBL/GenBank/DDBJ databases">
        <title>Whole genome shotgun sequence of Phytohabitans houttuyneae NBRC 108639.</title>
        <authorList>
            <person name="Komaki H."/>
            <person name="Tamura T."/>
        </authorList>
    </citation>
    <scope>NUCLEOTIDE SEQUENCE [LARGE SCALE GENOMIC DNA]</scope>
    <source>
        <strain evidence="2 3">NBRC 108639</strain>
    </source>
</reference>
<feature type="compositionally biased region" description="Basic and acidic residues" evidence="1">
    <location>
        <begin position="384"/>
        <end position="397"/>
    </location>
</feature>
<sequence>MVSTPQHWRNRRQRTRVPVLVTAAVAVAGTVLAASMVVATPALAQTPWLTVSEDGYASFAVPTDYVQSNLGEVSQLVVEGNFGPSSSWAELGLTRRGSAWSATIGPLGPGSYTYELTADDTKTIKDPTNPTRVTSQPTWSTFFVSGDSARLLADVPAGRGGTVDVLRYHSGGAAERSATVWTPPGYAAGRGRPYPVLYLQAGEGGGHADWVELGRAKQILDNLFLRGAMEPMVVVMGDGGGADHRAELAALMRAARLGYHISPDPARQALAGTSSGGSQVLRLVLAHPGDFAYVGSFAGLVSDTPGRVDPRAVNRATKLLRLYTGNVTDPAYNPTYRLMRTLDRAGVRYEFDGVNPDVGHTWKAWQEDLIDFVPRLFRPVRDHGPSRGHSSLDREFRLPPTGTTPTPWLTRQANGDTFVTFETSTAYSTAQHVTVWGNWAPGGSWLRIPTTRHGDRWRVTLGPLDPWFYYQKFIVDRVSVKDTSNPTSVTTEPTWSTFLVPGKAARLLTNVPEGRGGTLGKLTYDSAVVGQQRTAYVWTPPGYQPDRATPYPVFYLQHGGGQNYTDWVEMGRAKQILDNQYLRGDIEPMVVVMGNGNVPNFTAELLENLDPAVRAAYNVSTDPAQRALAGLSMGGGQTYQVLRTHPGQFAYIGTFSAGFGGASGVDVAAVNEGTELLRVYTGDVTDFVYPAVLATLATFDALGIEYEFAGVTTGPHGWDVWQKNLIDFAPRLFKHDQR</sequence>
<dbReference type="Pfam" id="PF00756">
    <property type="entry name" value="Esterase"/>
    <property type="match status" value="2"/>
</dbReference>
<dbReference type="SUPFAM" id="SSF53474">
    <property type="entry name" value="alpha/beta-Hydrolases"/>
    <property type="match status" value="2"/>
</dbReference>
<dbReference type="PANTHER" id="PTHR48098:SF1">
    <property type="entry name" value="DIACYLGLYCEROL ACYLTRANSFERASE_MYCOLYLTRANSFERASE AG85A"/>
    <property type="match status" value="1"/>
</dbReference>
<dbReference type="InterPro" id="IPR013783">
    <property type="entry name" value="Ig-like_fold"/>
</dbReference>